<evidence type="ECO:0008006" key="4">
    <source>
        <dbReference type="Google" id="ProtNLM"/>
    </source>
</evidence>
<accession>A0A1N7M0U2</accession>
<feature type="transmembrane region" description="Helical" evidence="1">
    <location>
        <begin position="378"/>
        <end position="397"/>
    </location>
</feature>
<reference evidence="3" key="1">
    <citation type="submission" date="2017-01" db="EMBL/GenBank/DDBJ databases">
        <authorList>
            <person name="Varghese N."/>
            <person name="Submissions S."/>
        </authorList>
    </citation>
    <scope>NUCLEOTIDE SEQUENCE [LARGE SCALE GENOMIC DNA]</scope>
    <source>
        <strain evidence="3">DSM 21054</strain>
    </source>
</reference>
<feature type="transmembrane region" description="Helical" evidence="1">
    <location>
        <begin position="55"/>
        <end position="77"/>
    </location>
</feature>
<name>A0A1N7M0U2_9BACT</name>
<keyword evidence="3" id="KW-1185">Reference proteome</keyword>
<dbReference type="EMBL" id="FTOR01000001">
    <property type="protein sequence ID" value="SIS79716.1"/>
    <property type="molecule type" value="Genomic_DNA"/>
</dbReference>
<evidence type="ECO:0000313" key="3">
    <source>
        <dbReference type="Proteomes" id="UP000186917"/>
    </source>
</evidence>
<organism evidence="2 3">
    <name type="scientific">Filimonas lacunae</name>
    <dbReference type="NCBI Taxonomy" id="477680"/>
    <lineage>
        <taxon>Bacteria</taxon>
        <taxon>Pseudomonadati</taxon>
        <taxon>Bacteroidota</taxon>
        <taxon>Chitinophagia</taxon>
        <taxon>Chitinophagales</taxon>
        <taxon>Chitinophagaceae</taxon>
        <taxon>Filimonas</taxon>
    </lineage>
</organism>
<dbReference type="Proteomes" id="UP000186917">
    <property type="component" value="Unassembled WGS sequence"/>
</dbReference>
<feature type="transmembrane region" description="Helical" evidence="1">
    <location>
        <begin position="286"/>
        <end position="311"/>
    </location>
</feature>
<dbReference type="RefSeq" id="WP_076376711.1">
    <property type="nucleotide sequence ID" value="NZ_AP017422.1"/>
</dbReference>
<keyword evidence="1" id="KW-1133">Transmembrane helix</keyword>
<feature type="transmembrane region" description="Helical" evidence="1">
    <location>
        <begin position="84"/>
        <end position="103"/>
    </location>
</feature>
<protein>
    <recommendedName>
        <fullName evidence="4">4-amino-4-deoxy-L-arabinose transferase</fullName>
    </recommendedName>
</protein>
<dbReference type="STRING" id="477680.SAMN05421788_1011270"/>
<feature type="transmembrane region" description="Helical" evidence="1">
    <location>
        <begin position="210"/>
        <end position="229"/>
    </location>
</feature>
<sequence length="433" mass="49546">MKKKHLYGLLAFLFLFRTFYGLCNEFWFEDELQIYLIGLKSFTTHTWPYYGPDVVYTHTQIAGGLQGLLIAAAFCIARLPELPTVLLNVFSFGCIGLLAWYITRRITGVPQWFVWILCCTTPWALFFTTRVTNPSYVMVFAIPFFISILELLPVYEHKLVKPTHAWLITGFCTACIMQLHMSWVLLMPYTAVAWIGAYKKEGGVAALKSGLLYLGGWLAGAITLIPTLLHPDALAGKTISNIMVNTDNISKIVLVLARYLSFASYEIPYMLGAPQERIDTLKALPWMIPFTLVLLVVGFLQVGLFIISFFTVKATEGWKQVKWMMLFTWLMVYVSFLFAIIGPSSHAFYVVMPLPVIYSCYCYQWLISLKPVLVKRMLGGMLALGFVFHLGLGYWNYRQHSLYVNRPLIQKALDRMDYKIAGQRRTDKWGYGY</sequence>
<dbReference type="AlphaFoldDB" id="A0A1N7M0U2"/>
<dbReference type="OrthoDB" id="619510at2"/>
<feature type="transmembrane region" description="Helical" evidence="1">
    <location>
        <begin position="167"/>
        <end position="198"/>
    </location>
</feature>
<gene>
    <name evidence="2" type="ORF">SAMN05421788_1011270</name>
</gene>
<evidence type="ECO:0000313" key="2">
    <source>
        <dbReference type="EMBL" id="SIS79716.1"/>
    </source>
</evidence>
<feature type="transmembrane region" description="Helical" evidence="1">
    <location>
        <begin position="347"/>
        <end position="366"/>
    </location>
</feature>
<proteinExistence type="predicted"/>
<feature type="transmembrane region" description="Helical" evidence="1">
    <location>
        <begin position="323"/>
        <end position="341"/>
    </location>
</feature>
<feature type="transmembrane region" description="Helical" evidence="1">
    <location>
        <begin position="135"/>
        <end position="155"/>
    </location>
</feature>
<feature type="transmembrane region" description="Helical" evidence="1">
    <location>
        <begin position="109"/>
        <end position="128"/>
    </location>
</feature>
<keyword evidence="1" id="KW-0472">Membrane</keyword>
<evidence type="ECO:0000256" key="1">
    <source>
        <dbReference type="SAM" id="Phobius"/>
    </source>
</evidence>
<keyword evidence="1" id="KW-0812">Transmembrane</keyword>